<reference evidence="1 2" key="1">
    <citation type="submission" date="2019-01" db="EMBL/GenBank/DDBJ databases">
        <title>Ktedonosporobacter rubrisoli SCAWS-G2.</title>
        <authorList>
            <person name="Huang Y."/>
            <person name="Yan B."/>
        </authorList>
    </citation>
    <scope>NUCLEOTIDE SEQUENCE [LARGE SCALE GENOMIC DNA]</scope>
    <source>
        <strain evidence="1 2">SCAWS-G2</strain>
    </source>
</reference>
<accession>A0A4P6JRE0</accession>
<gene>
    <name evidence="1" type="ORF">EPA93_17885</name>
</gene>
<keyword evidence="1" id="KW-0503">Monooxygenase</keyword>
<dbReference type="InterPro" id="IPR011008">
    <property type="entry name" value="Dimeric_a/b-barrel"/>
</dbReference>
<keyword evidence="1" id="KW-0560">Oxidoreductase</keyword>
<evidence type="ECO:0000313" key="2">
    <source>
        <dbReference type="Proteomes" id="UP000290365"/>
    </source>
</evidence>
<dbReference type="GO" id="GO:0004497">
    <property type="term" value="F:monooxygenase activity"/>
    <property type="evidence" value="ECO:0007669"/>
    <property type="project" value="UniProtKB-KW"/>
</dbReference>
<dbReference type="OrthoDB" id="165208at2"/>
<dbReference type="Proteomes" id="UP000290365">
    <property type="component" value="Chromosome"/>
</dbReference>
<evidence type="ECO:0000313" key="1">
    <source>
        <dbReference type="EMBL" id="QBD77762.1"/>
    </source>
</evidence>
<dbReference type="KEGG" id="kbs:EPA93_17885"/>
<dbReference type="SUPFAM" id="SSF54909">
    <property type="entry name" value="Dimeric alpha+beta barrel"/>
    <property type="match status" value="1"/>
</dbReference>
<keyword evidence="2" id="KW-1185">Reference proteome</keyword>
<name>A0A4P6JRE0_KTERU</name>
<organism evidence="1 2">
    <name type="scientific">Ktedonosporobacter rubrisoli</name>
    <dbReference type="NCBI Taxonomy" id="2509675"/>
    <lineage>
        <taxon>Bacteria</taxon>
        <taxon>Bacillati</taxon>
        <taxon>Chloroflexota</taxon>
        <taxon>Ktedonobacteria</taxon>
        <taxon>Ktedonobacterales</taxon>
        <taxon>Ktedonosporobacteraceae</taxon>
        <taxon>Ktedonosporobacter</taxon>
    </lineage>
</organism>
<dbReference type="RefSeq" id="WP_129888815.1">
    <property type="nucleotide sequence ID" value="NZ_CP035758.1"/>
</dbReference>
<dbReference type="EMBL" id="CP035758">
    <property type="protein sequence ID" value="QBD77762.1"/>
    <property type="molecule type" value="Genomic_DNA"/>
</dbReference>
<protein>
    <submittedName>
        <fullName evidence="1">Antibiotic biosynthesis monooxygenase</fullName>
    </submittedName>
</protein>
<dbReference type="AlphaFoldDB" id="A0A4P6JRE0"/>
<dbReference type="Gene3D" id="3.30.70.100">
    <property type="match status" value="1"/>
</dbReference>
<sequence length="101" mass="11637">MIARIWHGRTDLSQADAYLNLMQTVAIPDYQATPGNQGVYILRRLDGEQAHFLLLTLWESKEAIKAFAGESITKAKYYSFDKQFLLEQEPEVQHYEVFATP</sequence>
<proteinExistence type="predicted"/>